<comment type="caution">
    <text evidence="4">The sequence shown here is derived from an EMBL/GenBank/DDBJ whole genome shotgun (WGS) entry which is preliminary data.</text>
</comment>
<name>A0A4Y7RLR9_9FIRM</name>
<dbReference type="EMBL" id="QFFZ01000035">
    <property type="protein sequence ID" value="TEB09938.1"/>
    <property type="molecule type" value="Genomic_DNA"/>
</dbReference>
<dbReference type="PANTHER" id="PTHR36852">
    <property type="entry name" value="PROTEIN GVPL 2"/>
    <property type="match status" value="1"/>
</dbReference>
<evidence type="ECO:0000313" key="5">
    <source>
        <dbReference type="Proteomes" id="UP000297597"/>
    </source>
</evidence>
<gene>
    <name evidence="4" type="ORF">Pmgp_02741</name>
</gene>
<evidence type="ECO:0008006" key="6">
    <source>
        <dbReference type="Google" id="ProtNLM"/>
    </source>
</evidence>
<dbReference type="GO" id="GO:0031412">
    <property type="term" value="P:gas vesicle organization"/>
    <property type="evidence" value="ECO:0007669"/>
    <property type="project" value="InterPro"/>
</dbReference>
<protein>
    <recommendedName>
        <fullName evidence="6">Gas vesicle synthesis protein GvpL/GvpF</fullName>
    </recommendedName>
</protein>
<evidence type="ECO:0000256" key="3">
    <source>
        <dbReference type="ARBA" id="ARBA00035643"/>
    </source>
</evidence>
<keyword evidence="5" id="KW-1185">Reference proteome</keyword>
<dbReference type="RefSeq" id="WP_134214546.1">
    <property type="nucleotide sequence ID" value="NZ_QFFZ01000035.1"/>
</dbReference>
<organism evidence="4 5">
    <name type="scientific">Pelotomaculum propionicicum</name>
    <dbReference type="NCBI Taxonomy" id="258475"/>
    <lineage>
        <taxon>Bacteria</taxon>
        <taxon>Bacillati</taxon>
        <taxon>Bacillota</taxon>
        <taxon>Clostridia</taxon>
        <taxon>Eubacteriales</taxon>
        <taxon>Desulfotomaculaceae</taxon>
        <taxon>Pelotomaculum</taxon>
    </lineage>
</organism>
<proteinExistence type="inferred from homology"/>
<keyword evidence="1" id="KW-0304">Gas vesicle</keyword>
<dbReference type="Pfam" id="PF06386">
    <property type="entry name" value="GvpL_GvpF"/>
    <property type="match status" value="1"/>
</dbReference>
<dbReference type="PANTHER" id="PTHR36852:SF1">
    <property type="entry name" value="PROTEIN GVPL 2"/>
    <property type="match status" value="1"/>
</dbReference>
<evidence type="ECO:0000256" key="2">
    <source>
        <dbReference type="ARBA" id="ARBA00035108"/>
    </source>
</evidence>
<dbReference type="InterPro" id="IPR009430">
    <property type="entry name" value="GvpL/GvpF"/>
</dbReference>
<dbReference type="Proteomes" id="UP000297597">
    <property type="component" value="Unassembled WGS sequence"/>
</dbReference>
<comment type="subcellular location">
    <subcellularLocation>
        <location evidence="2">Gas vesicle</location>
    </subcellularLocation>
</comment>
<accession>A0A4Y7RLR9</accession>
<dbReference type="GO" id="GO:0031411">
    <property type="term" value="C:gas vesicle"/>
    <property type="evidence" value="ECO:0007669"/>
    <property type="project" value="UniProtKB-SubCell"/>
</dbReference>
<dbReference type="OrthoDB" id="146444at2"/>
<sequence>MNLRANDNINEAADQDAPRMKALAHLLVKAELKRIGLEEELRIAVREIVQLTVQDTVQIVLNEIAKPALKVRQSDIEAALNQAPPVMQEPVGAAPFAEILKTPDQQEQLCMQQAQPIAPEPAGLYIYGVASEKAGIELGINGITGCRVYALAAAGLCAVVHDCAAEPYRPDNDEQAKEWIFEHQEVLDQAKEKLDTILPFGFNTIIRATDRPPQEVLQAWLSQESRQLQSLLERLRDNEEYAVKIMAPEEALKQAALREDTRLQTLQRDLEGKPEGARYLYREKLEQAVKEALEDVVEVNFRKVYKALRPLCTDIQVEKTKKASSGVRMVANLSCLVKKNRLPELGGALAKIQQQDGFTVDFTGPWPPYSFVGQLAMPT</sequence>
<reference evidence="4 5" key="1">
    <citation type="journal article" date="2018" name="Environ. Microbiol.">
        <title>Novel energy conservation strategies and behaviour of Pelotomaculum schinkii driving syntrophic propionate catabolism.</title>
        <authorList>
            <person name="Hidalgo-Ahumada C.A.P."/>
            <person name="Nobu M.K."/>
            <person name="Narihiro T."/>
            <person name="Tamaki H."/>
            <person name="Liu W.T."/>
            <person name="Kamagata Y."/>
            <person name="Stams A.J.M."/>
            <person name="Imachi H."/>
            <person name="Sousa D.Z."/>
        </authorList>
    </citation>
    <scope>NUCLEOTIDE SEQUENCE [LARGE SCALE GENOMIC DNA]</scope>
    <source>
        <strain evidence="4 5">MGP</strain>
    </source>
</reference>
<evidence type="ECO:0000313" key="4">
    <source>
        <dbReference type="EMBL" id="TEB09938.1"/>
    </source>
</evidence>
<evidence type="ECO:0000256" key="1">
    <source>
        <dbReference type="ARBA" id="ARBA00022987"/>
    </source>
</evidence>
<comment type="similarity">
    <text evidence="3">Belongs to the gas vesicle GvpF/GvpL family.</text>
</comment>
<dbReference type="AlphaFoldDB" id="A0A4Y7RLR9"/>